<proteinExistence type="predicted"/>
<evidence type="ECO:0000313" key="10">
    <source>
        <dbReference type="EMBL" id="MBU3806457.1"/>
    </source>
</evidence>
<dbReference type="GO" id="GO:0005886">
    <property type="term" value="C:plasma membrane"/>
    <property type="evidence" value="ECO:0007669"/>
    <property type="project" value="UniProtKB-SubCell"/>
</dbReference>
<evidence type="ECO:0000256" key="2">
    <source>
        <dbReference type="ARBA" id="ARBA00022475"/>
    </source>
</evidence>
<dbReference type="Pfam" id="PF12704">
    <property type="entry name" value="MacB_PCD"/>
    <property type="match status" value="1"/>
</dbReference>
<feature type="domain" description="ABC3 transporter permease C-terminal" evidence="8">
    <location>
        <begin position="698"/>
        <end position="809"/>
    </location>
</feature>
<feature type="transmembrane region" description="Helical" evidence="7">
    <location>
        <begin position="1095"/>
        <end position="1115"/>
    </location>
</feature>
<dbReference type="InterPro" id="IPR003838">
    <property type="entry name" value="ABC3_permease_C"/>
</dbReference>
<keyword evidence="2" id="KW-1003">Cell membrane</keyword>
<dbReference type="PANTHER" id="PTHR30287">
    <property type="entry name" value="MEMBRANE COMPONENT OF PREDICTED ABC SUPERFAMILY METABOLITE UPTAKE TRANSPORTER"/>
    <property type="match status" value="1"/>
</dbReference>
<feature type="transmembrane region" description="Helical" evidence="7">
    <location>
        <begin position="791"/>
        <end position="811"/>
    </location>
</feature>
<keyword evidence="5 7" id="KW-0472">Membrane</keyword>
<evidence type="ECO:0000256" key="5">
    <source>
        <dbReference type="ARBA" id="ARBA00023136"/>
    </source>
</evidence>
<organism evidence="10 11">
    <name type="scientific">Candidatus Allofournierella pullistercoris</name>
    <dbReference type="NCBI Taxonomy" id="2838597"/>
    <lineage>
        <taxon>Bacteria</taxon>
        <taxon>Bacillati</taxon>
        <taxon>Bacillota</taxon>
        <taxon>Clostridia</taxon>
        <taxon>Eubacteriales</taxon>
        <taxon>Oscillospiraceae</taxon>
        <taxon>Allofournierella</taxon>
    </lineage>
</organism>
<keyword evidence="6" id="KW-0175">Coiled coil</keyword>
<accession>A0A948T2M9</accession>
<evidence type="ECO:0000256" key="3">
    <source>
        <dbReference type="ARBA" id="ARBA00022692"/>
    </source>
</evidence>
<feature type="transmembrane region" description="Helical" evidence="7">
    <location>
        <begin position="1190"/>
        <end position="1208"/>
    </location>
</feature>
<evidence type="ECO:0000256" key="4">
    <source>
        <dbReference type="ARBA" id="ARBA00022989"/>
    </source>
</evidence>
<feature type="transmembrane region" description="Helical" evidence="7">
    <location>
        <begin position="743"/>
        <end position="771"/>
    </location>
</feature>
<feature type="domain" description="MacB-like periplasmic core" evidence="9">
    <location>
        <begin position="865"/>
        <end position="1062"/>
    </location>
</feature>
<feature type="coiled-coil region" evidence="6">
    <location>
        <begin position="522"/>
        <end position="666"/>
    </location>
</feature>
<gene>
    <name evidence="10" type="ORF">H9882_06150</name>
</gene>
<dbReference type="Pfam" id="PF02687">
    <property type="entry name" value="FtsX"/>
    <property type="match status" value="2"/>
</dbReference>
<evidence type="ECO:0000259" key="9">
    <source>
        <dbReference type="Pfam" id="PF12704"/>
    </source>
</evidence>
<dbReference type="AlphaFoldDB" id="A0A948T2M9"/>
<evidence type="ECO:0000256" key="6">
    <source>
        <dbReference type="SAM" id="Coils"/>
    </source>
</evidence>
<name>A0A948T2M9_9FIRM</name>
<protein>
    <submittedName>
        <fullName evidence="10">ABC transporter permease</fullName>
    </submittedName>
</protein>
<dbReference type="EMBL" id="JAHLFP010000051">
    <property type="protein sequence ID" value="MBU3806457.1"/>
    <property type="molecule type" value="Genomic_DNA"/>
</dbReference>
<keyword evidence="3 7" id="KW-0812">Transmembrane</keyword>
<comment type="subcellular location">
    <subcellularLocation>
        <location evidence="1">Cell membrane</location>
        <topology evidence="1">Multi-pass membrane protein</topology>
    </subcellularLocation>
</comment>
<sequence>MNRTYRKNILRTIKQSLSRFMAIFAIVALGVSFLAGLRATTPNLRYSADRFFDENDLYDLRVVGTMGLTDEDVQAIAAQEGVEQVMPAYTVDAMVRVGQGDSLVAKVHSLPTSQIEEKDPQGYLNRLTVREGRLPVQKGECVVDFMTGMNVIEVGDKLNFYDPEQGGDSLAVTELKVVGIVQGPAYVSIEAESSTVGSGTVQTVVYTGEENFDLPVWTDVYLSLTGAVDLNSMLEEYDLFLEPYITQLETLGEERSPIRFEEVYTEAKEQLEEAEKQYQDAKAEADSQLADAEKELEDGQAEIDKGMAQLDAGKAELESGKQQLAQQQQQLPQTLQQAQQQVTDGEAQLLDAKAQYEAGKAQIEEQELQLQQAQSQLDAANQLIAMLEPALTSAQQALPGLEQAANESAQFAQRMQTQLEEAKAATQTAEQELAAQQGNLPGLEQNLQAAQQAVTDAQGQLTQEEWLAQDPNAAQLLAQRDAAQLALEQEQQRLVPYEQAVTQAQTAQQIAQQAADAAAFSAQRAQETYQQAQDGLASTQQQLDEAKAQIEENTPKLEEGKKLLEEGKAQLEDARQQILQGEKELAAGKTQLSLAPGLAQLQLQLAQQQLEDGGKEVEQGQQELEEAQQQLDEGRKEFDTQKADALAQLEDARQQIEDGQKQLNEMTQPQWYVMTRESNVGVSSLESNVQKVEAVSGVFPVFLFAVAALVALTTMTRMVEEERLQIGTFFALGYSRMAIMTKYVLYSAAAAVAGCVVGLPVGLTLFPSVIWNAYSSMYSLPKVYLLPHWDFSLFTAAVSIFGILLVTVSACRQTLKEAPAALLLPKAPKAGKRIFLEYIGPIWKRMKFTHKVTARNLFRYKKRFFMTVIGIAGCTSLLVTGFGLHDSIGGMMDKQYGELTRYDAMVSVTSEDVFTQQEYLDIMKNTSLVKDSLLTDYQRITASSGDESVEVALVIPQQMGKMGNFITLRERVSGKSVALSEDGVVITEKAAEALGVKQGDTIQIENKDGKTASFTVTGVVENYIQDYAYLSPDLYEASFGQVPEMNMAMVQLAEDTEEAREQFMTQVLTLDKVASLMMVHNLMESMDNMLSKIDMIVVVLIVCAGLLAFVVLYNLTNINIEERVKEIATIKVLGFYNNEVAAYVYRESMVLSMIGTVLGLVLGVVLHRFVIQSVEVSGVMFVRDISTLSFVYSALLTLLFSWLVNLVMNRKLKNISMVESMKAPE</sequence>
<evidence type="ECO:0000259" key="8">
    <source>
        <dbReference type="Pfam" id="PF02687"/>
    </source>
</evidence>
<dbReference type="InterPro" id="IPR025857">
    <property type="entry name" value="MacB_PCD"/>
</dbReference>
<comment type="caution">
    <text evidence="10">The sequence shown here is derived from an EMBL/GenBank/DDBJ whole genome shotgun (WGS) entry which is preliminary data.</text>
</comment>
<reference evidence="10" key="2">
    <citation type="submission" date="2021-04" db="EMBL/GenBank/DDBJ databases">
        <authorList>
            <person name="Gilroy R."/>
        </authorList>
    </citation>
    <scope>NUCLEOTIDE SEQUENCE</scope>
    <source>
        <strain evidence="10">B5_2728</strain>
    </source>
</reference>
<dbReference type="InterPro" id="IPR038766">
    <property type="entry name" value="Membrane_comp_ABC_pdt"/>
</dbReference>
<feature type="transmembrane region" description="Helical" evidence="7">
    <location>
        <begin position="20"/>
        <end position="37"/>
    </location>
</feature>
<dbReference type="Proteomes" id="UP000713596">
    <property type="component" value="Unassembled WGS sequence"/>
</dbReference>
<evidence type="ECO:0000256" key="7">
    <source>
        <dbReference type="SAM" id="Phobius"/>
    </source>
</evidence>
<feature type="transmembrane region" description="Helical" evidence="7">
    <location>
        <begin position="694"/>
        <end position="715"/>
    </location>
</feature>
<feature type="domain" description="ABC3 transporter permease C-terminal" evidence="8">
    <location>
        <begin position="1099"/>
        <end position="1215"/>
    </location>
</feature>
<feature type="transmembrane region" description="Helical" evidence="7">
    <location>
        <begin position="1150"/>
        <end position="1170"/>
    </location>
</feature>
<dbReference type="Gene3D" id="1.10.287.1490">
    <property type="match status" value="1"/>
</dbReference>
<dbReference type="PANTHER" id="PTHR30287:SF1">
    <property type="entry name" value="INNER MEMBRANE PROTEIN"/>
    <property type="match status" value="1"/>
</dbReference>
<feature type="coiled-coil region" evidence="6">
    <location>
        <begin position="261"/>
        <end position="493"/>
    </location>
</feature>
<keyword evidence="4 7" id="KW-1133">Transmembrane helix</keyword>
<feature type="transmembrane region" description="Helical" evidence="7">
    <location>
        <begin position="864"/>
        <end position="884"/>
    </location>
</feature>
<evidence type="ECO:0000256" key="1">
    <source>
        <dbReference type="ARBA" id="ARBA00004651"/>
    </source>
</evidence>
<reference evidence="10" key="1">
    <citation type="journal article" date="2021" name="PeerJ">
        <title>Extensive microbial diversity within the chicken gut microbiome revealed by metagenomics and culture.</title>
        <authorList>
            <person name="Gilroy R."/>
            <person name="Ravi A."/>
            <person name="Getino M."/>
            <person name="Pursley I."/>
            <person name="Horton D.L."/>
            <person name="Alikhan N.F."/>
            <person name="Baker D."/>
            <person name="Gharbi K."/>
            <person name="Hall N."/>
            <person name="Watson M."/>
            <person name="Adriaenssens E.M."/>
            <person name="Foster-Nyarko E."/>
            <person name="Jarju S."/>
            <person name="Secka A."/>
            <person name="Antonio M."/>
            <person name="Oren A."/>
            <person name="Chaudhuri R.R."/>
            <person name="La Ragione R."/>
            <person name="Hildebrand F."/>
            <person name="Pallen M.J."/>
        </authorList>
    </citation>
    <scope>NUCLEOTIDE SEQUENCE</scope>
    <source>
        <strain evidence="10">B5_2728</strain>
    </source>
</reference>
<evidence type="ECO:0000313" key="11">
    <source>
        <dbReference type="Proteomes" id="UP000713596"/>
    </source>
</evidence>